<feature type="binding site" evidence="7">
    <location>
        <position position="52"/>
    </location>
    <ligand>
        <name>carbamoyl phosphate</name>
        <dbReference type="ChEBI" id="CHEBI:58228"/>
    </ligand>
</feature>
<keyword evidence="11" id="KW-1185">Reference proteome</keyword>
<dbReference type="InterPro" id="IPR036901">
    <property type="entry name" value="Asp/Orn_carbamoylTrfase_sf"/>
</dbReference>
<accession>A0A4Z0GTA1</accession>
<dbReference type="GO" id="GO:0004070">
    <property type="term" value="F:aspartate carbamoyltransferase activity"/>
    <property type="evidence" value="ECO:0007669"/>
    <property type="project" value="UniProtKB-UniRule"/>
</dbReference>
<dbReference type="GO" id="GO:0044205">
    <property type="term" value="P:'de novo' UMP biosynthetic process"/>
    <property type="evidence" value="ECO:0007669"/>
    <property type="project" value="UniProtKB-UniRule"/>
</dbReference>
<dbReference type="SUPFAM" id="SSF53671">
    <property type="entry name" value="Aspartate/ornithine carbamoyltransferase"/>
    <property type="match status" value="1"/>
</dbReference>
<gene>
    <name evidence="7" type="primary">pyrB</name>
    <name evidence="10" type="ORF">E4665_00660</name>
</gene>
<feature type="binding site" evidence="7">
    <location>
        <position position="79"/>
    </location>
    <ligand>
        <name>L-aspartate</name>
        <dbReference type="ChEBI" id="CHEBI:29991"/>
    </ligand>
</feature>
<comment type="pathway">
    <text evidence="1 7">Pyrimidine metabolism; UMP biosynthesis via de novo pathway; (S)-dihydroorotate from bicarbonate: step 2/3.</text>
</comment>
<dbReference type="UniPathway" id="UPA00070">
    <property type="reaction ID" value="UER00116"/>
</dbReference>
<dbReference type="NCBIfam" id="NF002032">
    <property type="entry name" value="PRK00856.1"/>
    <property type="match status" value="1"/>
</dbReference>
<dbReference type="PANTHER" id="PTHR45753:SF6">
    <property type="entry name" value="ASPARTATE CARBAMOYLTRANSFERASE"/>
    <property type="match status" value="1"/>
</dbReference>
<dbReference type="GO" id="GO:0006520">
    <property type="term" value="P:amino acid metabolic process"/>
    <property type="evidence" value="ECO:0007669"/>
    <property type="project" value="InterPro"/>
</dbReference>
<dbReference type="PRINTS" id="PR00101">
    <property type="entry name" value="ATCASE"/>
</dbReference>
<feature type="domain" description="Aspartate/ornithine carbamoyltransferase carbamoyl-P binding" evidence="9">
    <location>
        <begin position="3"/>
        <end position="142"/>
    </location>
</feature>
<feature type="binding site" evidence="7">
    <location>
        <position position="129"/>
    </location>
    <ligand>
        <name>carbamoyl phosphate</name>
        <dbReference type="ChEBI" id="CHEBI:58228"/>
    </ligand>
</feature>
<feature type="binding site" evidence="7">
    <location>
        <position position="51"/>
    </location>
    <ligand>
        <name>carbamoyl phosphate</name>
        <dbReference type="ChEBI" id="CHEBI:58228"/>
    </ligand>
</feature>
<dbReference type="FunFam" id="3.40.50.1370:FF:000011">
    <property type="entry name" value="Aspartate carbamoyltransferase"/>
    <property type="match status" value="1"/>
</dbReference>
<feature type="binding site" evidence="7">
    <location>
        <position position="132"/>
    </location>
    <ligand>
        <name>carbamoyl phosphate</name>
        <dbReference type="ChEBI" id="CHEBI:58228"/>
    </ligand>
</feature>
<feature type="binding site" evidence="7">
    <location>
        <position position="254"/>
    </location>
    <ligand>
        <name>carbamoyl phosphate</name>
        <dbReference type="ChEBI" id="CHEBI:58228"/>
    </ligand>
</feature>
<feature type="binding site" evidence="7">
    <location>
        <position position="212"/>
    </location>
    <ligand>
        <name>L-aspartate</name>
        <dbReference type="ChEBI" id="CHEBI:29991"/>
    </ligand>
</feature>
<dbReference type="EC" id="2.1.3.2" evidence="7"/>
<dbReference type="Pfam" id="PF00185">
    <property type="entry name" value="OTCace"/>
    <property type="match status" value="1"/>
</dbReference>
<dbReference type="Proteomes" id="UP000298347">
    <property type="component" value="Unassembled WGS sequence"/>
</dbReference>
<evidence type="ECO:0000256" key="4">
    <source>
        <dbReference type="ARBA" id="ARBA00022975"/>
    </source>
</evidence>
<comment type="catalytic activity">
    <reaction evidence="6 7">
        <text>carbamoyl phosphate + L-aspartate = N-carbamoyl-L-aspartate + phosphate + H(+)</text>
        <dbReference type="Rhea" id="RHEA:20013"/>
        <dbReference type="ChEBI" id="CHEBI:15378"/>
        <dbReference type="ChEBI" id="CHEBI:29991"/>
        <dbReference type="ChEBI" id="CHEBI:32814"/>
        <dbReference type="ChEBI" id="CHEBI:43474"/>
        <dbReference type="ChEBI" id="CHEBI:58228"/>
        <dbReference type="EC" id="2.1.3.2"/>
    </reaction>
</comment>
<dbReference type="RefSeq" id="WP_135346866.1">
    <property type="nucleotide sequence ID" value="NZ_SRJD01000001.1"/>
</dbReference>
<feature type="binding site" evidence="7">
    <location>
        <position position="162"/>
    </location>
    <ligand>
        <name>L-aspartate</name>
        <dbReference type="ChEBI" id="CHEBI:29991"/>
    </ligand>
</feature>
<keyword evidence="3 7" id="KW-0808">Transferase</keyword>
<evidence type="ECO:0000256" key="7">
    <source>
        <dbReference type="HAMAP-Rule" id="MF_00001"/>
    </source>
</evidence>
<organism evidence="10 11">
    <name type="scientific">Sporolactobacillus shoreae</name>
    <dbReference type="NCBI Taxonomy" id="1465501"/>
    <lineage>
        <taxon>Bacteria</taxon>
        <taxon>Bacillati</taxon>
        <taxon>Bacillota</taxon>
        <taxon>Bacilli</taxon>
        <taxon>Bacillales</taxon>
        <taxon>Sporolactobacillaceae</taxon>
        <taxon>Sporolactobacillus</taxon>
    </lineage>
</organism>
<feature type="domain" description="Aspartate/ornithine carbamoyltransferase Asp/Orn-binding" evidence="8">
    <location>
        <begin position="149"/>
        <end position="290"/>
    </location>
</feature>
<evidence type="ECO:0000256" key="2">
    <source>
        <dbReference type="ARBA" id="ARBA00008896"/>
    </source>
</evidence>
<evidence type="ECO:0000256" key="5">
    <source>
        <dbReference type="ARBA" id="ARBA00043884"/>
    </source>
</evidence>
<evidence type="ECO:0000256" key="3">
    <source>
        <dbReference type="ARBA" id="ARBA00022679"/>
    </source>
</evidence>
<comment type="function">
    <text evidence="5 7">Catalyzes the condensation of carbamoyl phosphate and aspartate to form carbamoyl aspartate and inorganic phosphate, the committed step in the de novo pyrimidine nucleotide biosynthesis pathway.</text>
</comment>
<dbReference type="InterPro" id="IPR002082">
    <property type="entry name" value="Asp_carbamoyltransf"/>
</dbReference>
<dbReference type="InterPro" id="IPR006130">
    <property type="entry name" value="Asp/Orn_carbamoylTrfase"/>
</dbReference>
<reference evidence="10 11" key="1">
    <citation type="journal article" date="2015" name="Int. J. Syst. Evol. Microbiol.">
        <title>Sporolactobacillus shoreae sp. nov. and Sporolactobacillus spathodeae sp. nov., two spore-forming lactic acid bacteria isolated from tree barks in Thailand.</title>
        <authorList>
            <person name="Thamacharoensuk T."/>
            <person name="Kitahara M."/>
            <person name="Ohkuma M."/>
            <person name="Thongchul N."/>
            <person name="Tanasupawat S."/>
        </authorList>
    </citation>
    <scope>NUCLEOTIDE SEQUENCE [LARGE SCALE GENOMIC DNA]</scope>
    <source>
        <strain evidence="10 11">BK92</strain>
    </source>
</reference>
<evidence type="ECO:0000256" key="6">
    <source>
        <dbReference type="ARBA" id="ARBA00048859"/>
    </source>
</evidence>
<evidence type="ECO:0000313" key="11">
    <source>
        <dbReference type="Proteomes" id="UP000298347"/>
    </source>
</evidence>
<dbReference type="NCBIfam" id="TIGR00670">
    <property type="entry name" value="asp_carb_tr"/>
    <property type="match status" value="1"/>
</dbReference>
<comment type="subunit">
    <text evidence="7">Heterododecamer (2C3:3R2) of six catalytic PyrB chains organized as two trimers (C3), and six regulatory PyrI chains organized as three dimers (R2).</text>
</comment>
<dbReference type="PANTHER" id="PTHR45753">
    <property type="entry name" value="ORNITHINE CARBAMOYLTRANSFERASE, MITOCHONDRIAL"/>
    <property type="match status" value="1"/>
</dbReference>
<dbReference type="OrthoDB" id="9774690at2"/>
<feature type="binding site" evidence="7">
    <location>
        <position position="253"/>
    </location>
    <ligand>
        <name>carbamoyl phosphate</name>
        <dbReference type="ChEBI" id="CHEBI:58228"/>
    </ligand>
</feature>
<dbReference type="HAMAP" id="MF_00001">
    <property type="entry name" value="Asp_carb_tr"/>
    <property type="match status" value="1"/>
</dbReference>
<comment type="caution">
    <text evidence="10">The sequence shown here is derived from an EMBL/GenBank/DDBJ whole genome shotgun (WGS) entry which is preliminary data.</text>
</comment>
<evidence type="ECO:0000259" key="8">
    <source>
        <dbReference type="Pfam" id="PF00185"/>
    </source>
</evidence>
<dbReference type="PRINTS" id="PR00100">
    <property type="entry name" value="AOTCASE"/>
</dbReference>
<dbReference type="Gene3D" id="3.40.50.1370">
    <property type="entry name" value="Aspartate/ornithine carbamoyltransferase"/>
    <property type="match status" value="2"/>
</dbReference>
<dbReference type="GO" id="GO:0005829">
    <property type="term" value="C:cytosol"/>
    <property type="evidence" value="ECO:0007669"/>
    <property type="project" value="TreeGrafter"/>
</dbReference>
<comment type="similarity">
    <text evidence="2 7">Belongs to the aspartate/ornithine carbamoyltransferase superfamily. ATCase family.</text>
</comment>
<dbReference type="InterPro" id="IPR006131">
    <property type="entry name" value="Asp_carbamoyltransf_Asp/Orn-bd"/>
</dbReference>
<protein>
    <recommendedName>
        <fullName evidence="7">Aspartate carbamoyltransferase</fullName>
        <ecNumber evidence="7">2.1.3.2</ecNumber>
    </recommendedName>
    <alternativeName>
        <fullName evidence="7">Aspartate transcarbamylase</fullName>
        <shortName evidence="7">ATCase</shortName>
    </alternativeName>
</protein>
<proteinExistence type="inferred from homology"/>
<dbReference type="GO" id="GO:0016597">
    <property type="term" value="F:amino acid binding"/>
    <property type="evidence" value="ECO:0007669"/>
    <property type="project" value="InterPro"/>
</dbReference>
<dbReference type="EMBL" id="SRJD01000001">
    <property type="protein sequence ID" value="TGB00220.1"/>
    <property type="molecule type" value="Genomic_DNA"/>
</dbReference>
<dbReference type="GO" id="GO:0006207">
    <property type="term" value="P:'de novo' pyrimidine nucleobase biosynthetic process"/>
    <property type="evidence" value="ECO:0007669"/>
    <property type="project" value="InterPro"/>
</dbReference>
<feature type="binding site" evidence="7">
    <location>
        <position position="101"/>
    </location>
    <ligand>
        <name>carbamoyl phosphate</name>
        <dbReference type="ChEBI" id="CHEBI:58228"/>
    </ligand>
</feature>
<evidence type="ECO:0000256" key="1">
    <source>
        <dbReference type="ARBA" id="ARBA00004852"/>
    </source>
</evidence>
<dbReference type="PROSITE" id="PS00097">
    <property type="entry name" value="CARBAMOYLTRANSFERASE"/>
    <property type="match status" value="1"/>
</dbReference>
<evidence type="ECO:0000313" key="10">
    <source>
        <dbReference type="EMBL" id="TGB00220.1"/>
    </source>
</evidence>
<name>A0A4Z0GTA1_9BACL</name>
<dbReference type="Pfam" id="PF02729">
    <property type="entry name" value="OTCace_N"/>
    <property type="match status" value="1"/>
</dbReference>
<evidence type="ECO:0000259" key="9">
    <source>
        <dbReference type="Pfam" id="PF02729"/>
    </source>
</evidence>
<sequence length="310" mass="34901">MANLLSLNDLTVSEIDEILDRAEQIREMGDAGWFAPNHLLVANLFFEPSTRTRFSFETAEKRLGLQVLNFSSAASSTQKGETLYDTVRTMQAIGAKAVVIRHKKDEYYRELLEGIDVKILNAGDGAGNHPTQALLDLLTIHQEFFAFRGLTVAIIGDLRYSRVARSDAEVLNRLGCQVLLSGPEEWKNEKLPGKYVPVDDAIEAADAVIMLRIQHERHETAMKLTKEEYHDRYGLTRERAERMKPESIIMHPGPVNRGVELDGDLVESAHSRYFKQISNGVVARMAALEWALDLKDGRQASEPERIAEKL</sequence>
<dbReference type="InterPro" id="IPR006132">
    <property type="entry name" value="Asp/Orn_carbamoyltranf_P-bd"/>
</dbReference>
<dbReference type="AlphaFoldDB" id="A0A4Z0GTA1"/>
<keyword evidence="4 7" id="KW-0665">Pyrimidine biosynthesis</keyword>